<evidence type="ECO:0000313" key="5">
    <source>
        <dbReference type="Proteomes" id="UP000022141"/>
    </source>
</evidence>
<name>A0A011P5L0_ACCRE</name>
<protein>
    <submittedName>
        <fullName evidence="4">Uncharacterized protein</fullName>
    </submittedName>
</protein>
<keyword evidence="3" id="KW-0732">Signal</keyword>
<feature type="region of interest" description="Disordered" evidence="1">
    <location>
        <begin position="123"/>
        <end position="150"/>
    </location>
</feature>
<dbReference type="Proteomes" id="UP000022141">
    <property type="component" value="Unassembled WGS sequence"/>
</dbReference>
<accession>A0A011P5L0</accession>
<feature type="compositionally biased region" description="Low complexity" evidence="1">
    <location>
        <begin position="125"/>
        <end position="150"/>
    </location>
</feature>
<evidence type="ECO:0000256" key="3">
    <source>
        <dbReference type="SAM" id="SignalP"/>
    </source>
</evidence>
<proteinExistence type="predicted"/>
<keyword evidence="2" id="KW-0812">Transmembrane</keyword>
<feature type="transmembrane region" description="Helical" evidence="2">
    <location>
        <begin position="166"/>
        <end position="184"/>
    </location>
</feature>
<sequence length="231" mass="24073">MLSAGRKRCPWDCRGLNAAAVAALILLAAGADGSEVPEQSPALGRKAPADAGLTLRLSRELSLPAGRASTSELGRDLLRLQRRTLQMLGDRDHAPQALTEKLVWLEADLAELKRVEARLAAEAGASPATRPAAKSAPPAAAPATPAAAPATAGQRPAEAAVGVEAWALYAALAVLGLLASGWFFRRRRAARQRRASSRQAASEHGGKRATPSRTAREAAASASMAPWGTRE</sequence>
<dbReference type="PATRIC" id="fig|1454004.3.peg.991"/>
<reference evidence="4" key="1">
    <citation type="submission" date="2014-02" db="EMBL/GenBank/DDBJ databases">
        <title>Expanding our view of genomic diversity in Candidatus Accumulibacter clades.</title>
        <authorList>
            <person name="Skennerton C.T."/>
            <person name="Barr J.J."/>
            <person name="Slater F.R."/>
            <person name="Bond P.L."/>
            <person name="Tyson G.W."/>
        </authorList>
    </citation>
    <scope>NUCLEOTIDE SEQUENCE [LARGE SCALE GENOMIC DNA]</scope>
</reference>
<gene>
    <name evidence="4" type="ORF">AW11_00941</name>
</gene>
<keyword evidence="2" id="KW-1133">Transmembrane helix</keyword>
<dbReference type="STRING" id="1454004.AW11_00941"/>
<evidence type="ECO:0000256" key="1">
    <source>
        <dbReference type="SAM" id="MobiDB-lite"/>
    </source>
</evidence>
<dbReference type="AlphaFoldDB" id="A0A011P5L0"/>
<feature type="signal peptide" evidence="3">
    <location>
        <begin position="1"/>
        <end position="33"/>
    </location>
</feature>
<dbReference type="EMBL" id="JEMY01000008">
    <property type="protein sequence ID" value="EXI90238.1"/>
    <property type="molecule type" value="Genomic_DNA"/>
</dbReference>
<comment type="caution">
    <text evidence="4">The sequence shown here is derived from an EMBL/GenBank/DDBJ whole genome shotgun (WGS) entry which is preliminary data.</text>
</comment>
<keyword evidence="2" id="KW-0472">Membrane</keyword>
<evidence type="ECO:0000256" key="2">
    <source>
        <dbReference type="SAM" id="Phobius"/>
    </source>
</evidence>
<keyword evidence="5" id="KW-1185">Reference proteome</keyword>
<feature type="chain" id="PRO_5001462608" evidence="3">
    <location>
        <begin position="34"/>
        <end position="231"/>
    </location>
</feature>
<organism evidence="4 5">
    <name type="scientific">Accumulibacter regalis</name>
    <dbReference type="NCBI Taxonomy" id="522306"/>
    <lineage>
        <taxon>Bacteria</taxon>
        <taxon>Pseudomonadati</taxon>
        <taxon>Pseudomonadota</taxon>
        <taxon>Betaproteobacteria</taxon>
        <taxon>Candidatus Accumulibacter</taxon>
    </lineage>
</organism>
<evidence type="ECO:0000313" key="4">
    <source>
        <dbReference type="EMBL" id="EXI90238.1"/>
    </source>
</evidence>
<feature type="compositionally biased region" description="Low complexity" evidence="1">
    <location>
        <begin position="197"/>
        <end position="231"/>
    </location>
</feature>
<feature type="region of interest" description="Disordered" evidence="1">
    <location>
        <begin position="193"/>
        <end position="231"/>
    </location>
</feature>